<keyword evidence="5" id="KW-0456">Lyase</keyword>
<evidence type="ECO:0000256" key="6">
    <source>
        <dbReference type="ARBA" id="ARBA00049157"/>
    </source>
</evidence>
<evidence type="ECO:0000256" key="2">
    <source>
        <dbReference type="ARBA" id="ARBA00008847"/>
    </source>
</evidence>
<comment type="catalytic activity">
    <reaction evidence="6">
        <text>orotidine 5'-phosphate + H(+) = UMP + CO2</text>
        <dbReference type="Rhea" id="RHEA:11596"/>
        <dbReference type="ChEBI" id="CHEBI:15378"/>
        <dbReference type="ChEBI" id="CHEBI:16526"/>
        <dbReference type="ChEBI" id="CHEBI:57538"/>
        <dbReference type="ChEBI" id="CHEBI:57865"/>
        <dbReference type="EC" id="4.1.1.23"/>
    </reaction>
</comment>
<gene>
    <name evidence="9" type="ORF">A3A60_02445</name>
</gene>
<dbReference type="PANTHER" id="PTHR43375:SF1">
    <property type="entry name" value="OROTIDINE 5'-PHOSPHATE DECARBOXYLASE"/>
    <property type="match status" value="1"/>
</dbReference>
<evidence type="ECO:0000313" key="10">
    <source>
        <dbReference type="Proteomes" id="UP000179227"/>
    </source>
</evidence>
<dbReference type="Proteomes" id="UP000179227">
    <property type="component" value="Unassembled WGS sequence"/>
</dbReference>
<protein>
    <recommendedName>
        <fullName evidence="7">Orotidine-5'-phosphate decarboxylase</fullName>
        <ecNumber evidence="7">4.1.1.23</ecNumber>
    </recommendedName>
</protein>
<dbReference type="NCBIfam" id="TIGR02127">
    <property type="entry name" value="pyrF_sub2"/>
    <property type="match status" value="1"/>
</dbReference>
<comment type="similarity">
    <text evidence="2">Belongs to the OMP decarboxylase family. Type 2 subfamily.</text>
</comment>
<dbReference type="STRING" id="1797729.A3A60_02445"/>
<dbReference type="InterPro" id="IPR011060">
    <property type="entry name" value="RibuloseP-bd_barrel"/>
</dbReference>
<evidence type="ECO:0000259" key="8">
    <source>
        <dbReference type="SMART" id="SM00934"/>
    </source>
</evidence>
<dbReference type="InterPro" id="IPR011995">
    <property type="entry name" value="OMPdecase_type-2"/>
</dbReference>
<dbReference type="SUPFAM" id="SSF51366">
    <property type="entry name" value="Ribulose-phoshate binding barrel"/>
    <property type="match status" value="1"/>
</dbReference>
<dbReference type="GO" id="GO:0044205">
    <property type="term" value="P:'de novo' UMP biosynthetic process"/>
    <property type="evidence" value="ECO:0007669"/>
    <property type="project" value="UniProtKB-UniPathway"/>
</dbReference>
<dbReference type="UniPathway" id="UPA00070">
    <property type="reaction ID" value="UER00120"/>
</dbReference>
<dbReference type="InterPro" id="IPR013785">
    <property type="entry name" value="Aldolase_TIM"/>
</dbReference>
<evidence type="ECO:0000256" key="4">
    <source>
        <dbReference type="ARBA" id="ARBA00022975"/>
    </source>
</evidence>
<dbReference type="EMBL" id="MFBS01000006">
    <property type="protein sequence ID" value="OGE10872.1"/>
    <property type="molecule type" value="Genomic_DNA"/>
</dbReference>
<dbReference type="GO" id="GO:0006207">
    <property type="term" value="P:'de novo' pyrimidine nucleobase biosynthetic process"/>
    <property type="evidence" value="ECO:0007669"/>
    <property type="project" value="InterPro"/>
</dbReference>
<evidence type="ECO:0000256" key="3">
    <source>
        <dbReference type="ARBA" id="ARBA00022793"/>
    </source>
</evidence>
<dbReference type="SMART" id="SM00934">
    <property type="entry name" value="OMPdecase"/>
    <property type="match status" value="1"/>
</dbReference>
<comment type="pathway">
    <text evidence="1">Pyrimidine metabolism; UMP biosynthesis via de novo pathway; UMP from orotate: step 2/2.</text>
</comment>
<dbReference type="AlphaFoldDB" id="A0A1F5I3C9"/>
<organism evidence="9 10">
    <name type="scientific">Candidatus Curtissbacteria bacterium RIFCSPLOWO2_01_FULL_42_26</name>
    <dbReference type="NCBI Taxonomy" id="1797729"/>
    <lineage>
        <taxon>Bacteria</taxon>
        <taxon>Candidatus Curtissiibacteriota</taxon>
    </lineage>
</organism>
<reference evidence="9 10" key="1">
    <citation type="journal article" date="2016" name="Nat. Commun.">
        <title>Thousands of microbial genomes shed light on interconnected biogeochemical processes in an aquifer system.</title>
        <authorList>
            <person name="Anantharaman K."/>
            <person name="Brown C.T."/>
            <person name="Hug L.A."/>
            <person name="Sharon I."/>
            <person name="Castelle C.J."/>
            <person name="Probst A.J."/>
            <person name="Thomas B.C."/>
            <person name="Singh A."/>
            <person name="Wilkins M.J."/>
            <person name="Karaoz U."/>
            <person name="Brodie E.L."/>
            <person name="Williams K.H."/>
            <person name="Hubbard S.S."/>
            <person name="Banfield J.F."/>
        </authorList>
    </citation>
    <scope>NUCLEOTIDE SEQUENCE [LARGE SCALE GENOMIC DNA]</scope>
</reference>
<keyword evidence="3" id="KW-0210">Decarboxylase</keyword>
<sequence>MDFLTKLEKLQGKNNSLLCVGLDPDFEKLENEKNQFEFNKKIIDETADYVCCFKPQIAFYAAAGLQGLENLKKTIDYIKKRYPEIPVLLDAKRGDVGHTSEMYVKEIFDFYGVDAVTLNPYCGFDAVKPFLKRKEKGVFIICRTSNPSSVDFQDLSSNGEPLFLKVAKKIVEWSKNYPNAMLQIGATWPKEIKIVRNITPDMIFLTAGVGAQGGDLKATLVNGLRQDGRGLIVSVSRSIIYGQNPANAAKDLKDEINKYR</sequence>
<dbReference type="Pfam" id="PF00215">
    <property type="entry name" value="OMPdecase"/>
    <property type="match status" value="1"/>
</dbReference>
<name>A0A1F5I3C9_9BACT</name>
<dbReference type="CDD" id="cd04725">
    <property type="entry name" value="OMP_decarboxylase_like"/>
    <property type="match status" value="1"/>
</dbReference>
<evidence type="ECO:0000256" key="5">
    <source>
        <dbReference type="ARBA" id="ARBA00023239"/>
    </source>
</evidence>
<dbReference type="EC" id="4.1.1.23" evidence="7"/>
<feature type="domain" description="Orotidine 5'-phosphate decarboxylase" evidence="8">
    <location>
        <begin position="17"/>
        <end position="252"/>
    </location>
</feature>
<keyword evidence="4" id="KW-0665">Pyrimidine biosynthesis</keyword>
<dbReference type="Gene3D" id="3.20.20.70">
    <property type="entry name" value="Aldolase class I"/>
    <property type="match status" value="1"/>
</dbReference>
<accession>A0A1F5I3C9</accession>
<proteinExistence type="inferred from homology"/>
<dbReference type="InterPro" id="IPR001754">
    <property type="entry name" value="OMPdeCOase_dom"/>
</dbReference>
<evidence type="ECO:0000256" key="1">
    <source>
        <dbReference type="ARBA" id="ARBA00004861"/>
    </source>
</evidence>
<dbReference type="PANTHER" id="PTHR43375">
    <property type="entry name" value="OROTIDINE 5'-PHOSPHATE DECARBOXYLASE"/>
    <property type="match status" value="1"/>
</dbReference>
<dbReference type="GO" id="GO:0004590">
    <property type="term" value="F:orotidine-5'-phosphate decarboxylase activity"/>
    <property type="evidence" value="ECO:0007669"/>
    <property type="project" value="UniProtKB-UniRule"/>
</dbReference>
<comment type="caution">
    <text evidence="9">The sequence shown here is derived from an EMBL/GenBank/DDBJ whole genome shotgun (WGS) entry which is preliminary data.</text>
</comment>
<evidence type="ECO:0000256" key="7">
    <source>
        <dbReference type="NCBIfam" id="TIGR02127"/>
    </source>
</evidence>
<evidence type="ECO:0000313" key="9">
    <source>
        <dbReference type="EMBL" id="OGE10872.1"/>
    </source>
</evidence>